<protein>
    <submittedName>
        <fullName evidence="1">Uncharacterized protein</fullName>
    </submittedName>
</protein>
<dbReference type="AlphaFoldDB" id="A0A1S7RMD8"/>
<dbReference type="EMBL" id="FBWK01000050">
    <property type="protein sequence ID" value="CUX54716.1"/>
    <property type="molecule type" value="Genomic_DNA"/>
</dbReference>
<evidence type="ECO:0000313" key="2">
    <source>
        <dbReference type="Proteomes" id="UP000191988"/>
    </source>
</evidence>
<dbReference type="STRING" id="1183432.AGR3A_Lc140121"/>
<reference evidence="2" key="1">
    <citation type="submission" date="2016-01" db="EMBL/GenBank/DDBJ databases">
        <authorList>
            <person name="Regsiter A."/>
            <person name="william w."/>
        </authorList>
    </citation>
    <scope>NUCLEOTIDE SEQUENCE [LARGE SCALE GENOMIC DNA]</scope>
    <source>
        <strain evidence="2">CFBP 6623</strain>
    </source>
</reference>
<dbReference type="Proteomes" id="UP000191988">
    <property type="component" value="Unassembled WGS sequence"/>
</dbReference>
<accession>A0A1S7RMD8</accession>
<keyword evidence="2" id="KW-1185">Reference proteome</keyword>
<evidence type="ECO:0000313" key="1">
    <source>
        <dbReference type="EMBL" id="CUX54716.1"/>
    </source>
</evidence>
<gene>
    <name evidence="1" type="ORF">AGR3A_Lc140121</name>
</gene>
<sequence length="39" mass="4075">MAGNPAVGARVSAHGLDMGLLTSELETGSMIRYTINPDQ</sequence>
<name>A0A1S7RMD8_9HYPH</name>
<proteinExistence type="predicted"/>
<organism evidence="1 2">
    <name type="scientific">Agrobacterium tomkonis CFBP 6623</name>
    <dbReference type="NCBI Taxonomy" id="1183432"/>
    <lineage>
        <taxon>Bacteria</taxon>
        <taxon>Pseudomonadati</taxon>
        <taxon>Pseudomonadota</taxon>
        <taxon>Alphaproteobacteria</taxon>
        <taxon>Hyphomicrobiales</taxon>
        <taxon>Rhizobiaceae</taxon>
        <taxon>Rhizobium/Agrobacterium group</taxon>
        <taxon>Agrobacterium</taxon>
        <taxon>Agrobacterium tumefaciens complex</taxon>
    </lineage>
</organism>